<protein>
    <submittedName>
        <fullName evidence="2">Uncharacterized protein</fullName>
    </submittedName>
</protein>
<evidence type="ECO:0000256" key="1">
    <source>
        <dbReference type="SAM" id="MobiDB-lite"/>
    </source>
</evidence>
<gene>
    <name evidence="2" type="ORF">SAMN05216215_101849</name>
</gene>
<dbReference type="EMBL" id="FNOK01000018">
    <property type="protein sequence ID" value="SDX98329.1"/>
    <property type="molecule type" value="Genomic_DNA"/>
</dbReference>
<reference evidence="3" key="1">
    <citation type="submission" date="2016-10" db="EMBL/GenBank/DDBJ databases">
        <authorList>
            <person name="Varghese N."/>
            <person name="Submissions S."/>
        </authorList>
    </citation>
    <scope>NUCLEOTIDE SEQUENCE [LARGE SCALE GENOMIC DNA]</scope>
    <source>
        <strain evidence="3">CGMCC 4.3530</strain>
    </source>
</reference>
<organism evidence="2 3">
    <name type="scientific">Saccharopolyspora shandongensis</name>
    <dbReference type="NCBI Taxonomy" id="418495"/>
    <lineage>
        <taxon>Bacteria</taxon>
        <taxon>Bacillati</taxon>
        <taxon>Actinomycetota</taxon>
        <taxon>Actinomycetes</taxon>
        <taxon>Pseudonocardiales</taxon>
        <taxon>Pseudonocardiaceae</taxon>
        <taxon>Saccharopolyspora</taxon>
    </lineage>
</organism>
<sequence length="81" mass="8596">MSTSTLHLGSPLISDNVLAADSGRLWLSIYRRSDQVVVVPPGAVVAMRPADARIGADLLPQQPDGGAKSQKRGRALRSSCR</sequence>
<evidence type="ECO:0000313" key="2">
    <source>
        <dbReference type="EMBL" id="SDX98329.1"/>
    </source>
</evidence>
<evidence type="ECO:0000313" key="3">
    <source>
        <dbReference type="Proteomes" id="UP000199529"/>
    </source>
</evidence>
<accession>A0A1H3G7J5</accession>
<feature type="region of interest" description="Disordered" evidence="1">
    <location>
        <begin position="56"/>
        <end position="81"/>
    </location>
</feature>
<dbReference type="Proteomes" id="UP000199529">
    <property type="component" value="Unassembled WGS sequence"/>
</dbReference>
<dbReference type="STRING" id="418495.SAMN05216215_101849"/>
<keyword evidence="3" id="KW-1185">Reference proteome</keyword>
<feature type="compositionally biased region" description="Basic residues" evidence="1">
    <location>
        <begin position="69"/>
        <end position="81"/>
    </location>
</feature>
<name>A0A1H3G7J5_9PSEU</name>
<dbReference type="AlphaFoldDB" id="A0A1H3G7J5"/>
<proteinExistence type="predicted"/>